<dbReference type="EMBL" id="ANJA01001107">
    <property type="protein sequence ID" value="ETO79345.1"/>
    <property type="molecule type" value="Genomic_DNA"/>
</dbReference>
<accession>A0A081AKD4</accession>
<sequence>MSPGFSTALKARLLWPTQAADQLLVNPLYTSSMFSESAPTHATPPTAMDTTHAERQSTTDFPQHASDDVALLVAVRYAEESVELLRLIWTVILRRSSSWEDILVGGKISCTVSGNRLK</sequence>
<evidence type="ECO:0000313" key="2">
    <source>
        <dbReference type="EMBL" id="ETO79345.1"/>
    </source>
</evidence>
<protein>
    <submittedName>
        <fullName evidence="2">Uncharacterized protein</fullName>
    </submittedName>
</protein>
<proteinExistence type="predicted"/>
<reference evidence="2 3" key="1">
    <citation type="submission" date="2013-11" db="EMBL/GenBank/DDBJ databases">
        <title>The Genome Sequence of Phytophthora parasitica P1976.</title>
        <authorList>
            <consortium name="The Broad Institute Genomics Platform"/>
            <person name="Russ C."/>
            <person name="Tyler B."/>
            <person name="Panabieres F."/>
            <person name="Shan W."/>
            <person name="Tripathy S."/>
            <person name="Grunwald N."/>
            <person name="Machado M."/>
            <person name="Johnson C.S."/>
            <person name="Walker B."/>
            <person name="Young S."/>
            <person name="Zeng Q."/>
            <person name="Gargeya S."/>
            <person name="Fitzgerald M."/>
            <person name="Haas B."/>
            <person name="Abouelleil A."/>
            <person name="Allen A.W."/>
            <person name="Alvarado L."/>
            <person name="Arachchi H.M."/>
            <person name="Berlin A.M."/>
            <person name="Chapman S.B."/>
            <person name="Gainer-Dewar J."/>
            <person name="Goldberg J."/>
            <person name="Griggs A."/>
            <person name="Gujja S."/>
            <person name="Hansen M."/>
            <person name="Howarth C."/>
            <person name="Imamovic A."/>
            <person name="Ireland A."/>
            <person name="Larimer J."/>
            <person name="McCowan C."/>
            <person name="Murphy C."/>
            <person name="Pearson M."/>
            <person name="Poon T.W."/>
            <person name="Priest M."/>
            <person name="Roberts A."/>
            <person name="Saif S."/>
            <person name="Shea T."/>
            <person name="Sisk P."/>
            <person name="Sykes S."/>
            <person name="Wortman J."/>
            <person name="Nusbaum C."/>
            <person name="Birren B."/>
        </authorList>
    </citation>
    <scope>NUCLEOTIDE SEQUENCE [LARGE SCALE GENOMIC DNA]</scope>
    <source>
        <strain evidence="2 3">P1976</strain>
    </source>
</reference>
<name>A0A081AKD4_PHYNI</name>
<evidence type="ECO:0000313" key="3">
    <source>
        <dbReference type="Proteomes" id="UP000028582"/>
    </source>
</evidence>
<dbReference type="AlphaFoldDB" id="A0A081AKD4"/>
<organism evidence="2 3">
    <name type="scientific">Phytophthora nicotianae P1976</name>
    <dbReference type="NCBI Taxonomy" id="1317066"/>
    <lineage>
        <taxon>Eukaryota</taxon>
        <taxon>Sar</taxon>
        <taxon>Stramenopiles</taxon>
        <taxon>Oomycota</taxon>
        <taxon>Peronosporomycetes</taxon>
        <taxon>Peronosporales</taxon>
        <taxon>Peronosporaceae</taxon>
        <taxon>Phytophthora</taxon>
    </lineage>
</organism>
<dbReference type="Proteomes" id="UP000028582">
    <property type="component" value="Unassembled WGS sequence"/>
</dbReference>
<gene>
    <name evidence="2" type="ORF">F444_05932</name>
</gene>
<evidence type="ECO:0000256" key="1">
    <source>
        <dbReference type="SAM" id="MobiDB-lite"/>
    </source>
</evidence>
<comment type="caution">
    <text evidence="2">The sequence shown here is derived from an EMBL/GenBank/DDBJ whole genome shotgun (WGS) entry which is preliminary data.</text>
</comment>
<feature type="region of interest" description="Disordered" evidence="1">
    <location>
        <begin position="35"/>
        <end position="62"/>
    </location>
</feature>